<dbReference type="Gene3D" id="3.40.50.150">
    <property type="entry name" value="Vaccinia Virus protein VP39"/>
    <property type="match status" value="1"/>
</dbReference>
<evidence type="ECO:0000259" key="2">
    <source>
        <dbReference type="Pfam" id="PF05050"/>
    </source>
</evidence>
<dbReference type="EMBL" id="BNCP01000045">
    <property type="protein sequence ID" value="GIL88552.1"/>
    <property type="molecule type" value="Genomic_DNA"/>
</dbReference>
<keyword evidence="1" id="KW-0472">Membrane</keyword>
<organism evidence="3 5">
    <name type="scientific">Volvox reticuliferus</name>
    <dbReference type="NCBI Taxonomy" id="1737510"/>
    <lineage>
        <taxon>Eukaryota</taxon>
        <taxon>Viridiplantae</taxon>
        <taxon>Chlorophyta</taxon>
        <taxon>core chlorophytes</taxon>
        <taxon>Chlorophyceae</taxon>
        <taxon>CS clade</taxon>
        <taxon>Chlamydomonadales</taxon>
        <taxon>Volvocaceae</taxon>
        <taxon>Volvox</taxon>
    </lineage>
</organism>
<feature type="transmembrane region" description="Helical" evidence="1">
    <location>
        <begin position="6"/>
        <end position="24"/>
    </location>
</feature>
<name>A0A8J4CRM9_9CHLO</name>
<evidence type="ECO:0000313" key="5">
    <source>
        <dbReference type="Proteomes" id="UP000747110"/>
    </source>
</evidence>
<gene>
    <name evidence="3" type="ORF">Vretifemale_16503</name>
    <name evidence="4" type="ORF">Vretimale_15337</name>
</gene>
<dbReference type="EMBL" id="BNCP01000045">
    <property type="protein sequence ID" value="GIL88554.1"/>
    <property type="molecule type" value="Genomic_DNA"/>
</dbReference>
<dbReference type="Pfam" id="PF05050">
    <property type="entry name" value="Methyltransf_21"/>
    <property type="match status" value="1"/>
</dbReference>
<dbReference type="Proteomes" id="UP000747110">
    <property type="component" value="Unassembled WGS sequence"/>
</dbReference>
<dbReference type="AlphaFoldDB" id="A0A8J4CRM9"/>
<evidence type="ECO:0000313" key="4">
    <source>
        <dbReference type="EMBL" id="GIM11865.1"/>
    </source>
</evidence>
<feature type="domain" description="Methyltransferase FkbM" evidence="2">
    <location>
        <begin position="129"/>
        <end position="281"/>
    </location>
</feature>
<proteinExistence type="predicted"/>
<dbReference type="PANTHER" id="PTHR34203">
    <property type="entry name" value="METHYLTRANSFERASE, FKBM FAMILY PROTEIN"/>
    <property type="match status" value="1"/>
</dbReference>
<accession>A0A8J4CRM9</accession>
<dbReference type="InterPro" id="IPR052514">
    <property type="entry name" value="SAM-dependent_MTase"/>
</dbReference>
<dbReference type="EMBL" id="BNCP01000045">
    <property type="protein sequence ID" value="GIL88553.1"/>
    <property type="molecule type" value="Genomic_DNA"/>
</dbReference>
<dbReference type="OrthoDB" id="540883at2759"/>
<dbReference type="SUPFAM" id="SSF53335">
    <property type="entry name" value="S-adenosyl-L-methionine-dependent methyltransferases"/>
    <property type="match status" value="1"/>
</dbReference>
<dbReference type="EMBL" id="BNCP01000045">
    <property type="protein sequence ID" value="GIL88555.1"/>
    <property type="molecule type" value="Genomic_DNA"/>
</dbReference>
<keyword evidence="5" id="KW-1185">Reference proteome</keyword>
<dbReference type="Proteomes" id="UP000722791">
    <property type="component" value="Unassembled WGS sequence"/>
</dbReference>
<dbReference type="EMBL" id="BNCP01000045">
    <property type="protein sequence ID" value="GIL88548.1"/>
    <property type="molecule type" value="Genomic_DNA"/>
</dbReference>
<keyword evidence="1" id="KW-0812">Transmembrane</keyword>
<sequence length="330" mass="36894">MLVRKFSWQLILVGVAGFTLGLLFTSLPSSHRTRGIDVSFREAYMDAQRLAGVRGVKISSLGFGIRARTLIFKDKSFAMVLPLNSTAVTAWDIHNLIMDTGRLHDKETNFAVDVFSRFCGKHGPQLVLDVGSNVGYYSLLAVAFGCKVMTFDGNLETLDYLKMSLAMNGFSDHVKVVEALVSNVTNVQFDGWNVKSNSGASASPGYVTTRSVKLDDVVREPVLYAKIDVEGWEPAVFASARKLFQREPPLYLFFEMTYYLEKWKHEYLEVFMMLTAAGYKCESSVLQKIFDMPTTKEAFDAMLKGYSFACDPTKINFCQDEFSCVLSSAS</sequence>
<dbReference type="EMBL" id="BNCP01000045">
    <property type="protein sequence ID" value="GIL88551.1"/>
    <property type="molecule type" value="Genomic_DNA"/>
</dbReference>
<evidence type="ECO:0000256" key="1">
    <source>
        <dbReference type="SAM" id="Phobius"/>
    </source>
</evidence>
<dbReference type="InterPro" id="IPR006342">
    <property type="entry name" value="FkbM_mtfrase"/>
</dbReference>
<protein>
    <recommendedName>
        <fullName evidence="2">Methyltransferase FkbM domain-containing protein</fullName>
    </recommendedName>
</protein>
<dbReference type="EMBL" id="BNCQ01000041">
    <property type="protein sequence ID" value="GIM11865.1"/>
    <property type="molecule type" value="Genomic_DNA"/>
</dbReference>
<comment type="caution">
    <text evidence="3">The sequence shown here is derived from an EMBL/GenBank/DDBJ whole genome shotgun (WGS) entry which is preliminary data.</text>
</comment>
<reference evidence="3" key="1">
    <citation type="journal article" date="2021" name="Proc. Natl. Acad. Sci. U.S.A.">
        <title>Three genomes in the algal genus Volvox reveal the fate of a haploid sex-determining region after a transition to homothallism.</title>
        <authorList>
            <person name="Yamamoto K."/>
            <person name="Hamaji T."/>
            <person name="Kawai-Toyooka H."/>
            <person name="Matsuzaki R."/>
            <person name="Takahashi F."/>
            <person name="Nishimura Y."/>
            <person name="Kawachi M."/>
            <person name="Noguchi H."/>
            <person name="Minakuchi Y."/>
            <person name="Umen J.G."/>
            <person name="Toyoda A."/>
            <person name="Nozaki H."/>
        </authorList>
    </citation>
    <scope>NUCLEOTIDE SEQUENCE</scope>
    <source>
        <strain evidence="4">NIES-3785</strain>
        <strain evidence="3">NIES-3786</strain>
    </source>
</reference>
<dbReference type="PANTHER" id="PTHR34203:SF15">
    <property type="entry name" value="SLL1173 PROTEIN"/>
    <property type="match status" value="1"/>
</dbReference>
<keyword evidence="1" id="KW-1133">Transmembrane helix</keyword>
<dbReference type="NCBIfam" id="TIGR01444">
    <property type="entry name" value="fkbM_fam"/>
    <property type="match status" value="1"/>
</dbReference>
<dbReference type="EMBL" id="BNCP01000045">
    <property type="protein sequence ID" value="GIL88549.1"/>
    <property type="molecule type" value="Genomic_DNA"/>
</dbReference>
<dbReference type="EMBL" id="BNCP01000045">
    <property type="protein sequence ID" value="GIL88550.1"/>
    <property type="molecule type" value="Genomic_DNA"/>
</dbReference>
<dbReference type="InterPro" id="IPR029063">
    <property type="entry name" value="SAM-dependent_MTases_sf"/>
</dbReference>
<evidence type="ECO:0000313" key="3">
    <source>
        <dbReference type="EMBL" id="GIL88554.1"/>
    </source>
</evidence>